<organism evidence="2 3">
    <name type="scientific">Eiseniibacteriota bacterium</name>
    <dbReference type="NCBI Taxonomy" id="2212470"/>
    <lineage>
        <taxon>Bacteria</taxon>
        <taxon>Candidatus Eiseniibacteriota</taxon>
    </lineage>
</organism>
<accession>A0A538SNY8</accession>
<proteinExistence type="predicted"/>
<keyword evidence="1" id="KW-0732">Signal</keyword>
<dbReference type="AlphaFoldDB" id="A0A538SNY8"/>
<feature type="chain" id="PRO_5021773896" evidence="1">
    <location>
        <begin position="24"/>
        <end position="292"/>
    </location>
</feature>
<reference evidence="2 3" key="1">
    <citation type="journal article" date="2019" name="Nat. Microbiol.">
        <title>Mediterranean grassland soil C-N compound turnover is dependent on rainfall and depth, and is mediated by genomically divergent microorganisms.</title>
        <authorList>
            <person name="Diamond S."/>
            <person name="Andeer P.F."/>
            <person name="Li Z."/>
            <person name="Crits-Christoph A."/>
            <person name="Burstein D."/>
            <person name="Anantharaman K."/>
            <person name="Lane K.R."/>
            <person name="Thomas B.C."/>
            <person name="Pan C."/>
            <person name="Northen T.R."/>
            <person name="Banfield J.F."/>
        </authorList>
    </citation>
    <scope>NUCLEOTIDE SEQUENCE [LARGE SCALE GENOMIC DNA]</scope>
    <source>
        <strain evidence="2">WS_3</strain>
    </source>
</reference>
<gene>
    <name evidence="2" type="ORF">E6K73_01805</name>
</gene>
<sequence>MLRLQTFLVLLATLGGRSLTVSAQTISPLHRVEFSLDEVADSERYLVYAYRIVNGRESQGGAAVLSLDVSAPRGTGFPTLPATGRFDHGAGYPGVVLARFRDHVPVGPISPTNWEAFLTRDATLDWYGSHGGFEGDVDSISPGDSLRGFGLRSPYLPGIRQSWAAPTFKSCCTGLRPRAQSSEPENPNPNEFRVSGWTVGPTYRPGEMTLRVMASQLGRACGELSWINPARIYQSLRTKLDGAARGEVAAAKQDLKAFLEELEAEHSSSQQHVSDNAYWLLKVNAEYLLAHM</sequence>
<comment type="caution">
    <text evidence="2">The sequence shown here is derived from an EMBL/GenBank/DDBJ whole genome shotgun (WGS) entry which is preliminary data.</text>
</comment>
<evidence type="ECO:0000313" key="2">
    <source>
        <dbReference type="EMBL" id="TMQ53091.1"/>
    </source>
</evidence>
<dbReference type="Proteomes" id="UP000320184">
    <property type="component" value="Unassembled WGS sequence"/>
</dbReference>
<evidence type="ECO:0000256" key="1">
    <source>
        <dbReference type="SAM" id="SignalP"/>
    </source>
</evidence>
<feature type="signal peptide" evidence="1">
    <location>
        <begin position="1"/>
        <end position="23"/>
    </location>
</feature>
<name>A0A538SNY8_UNCEI</name>
<dbReference type="EMBL" id="VBOT01000023">
    <property type="protein sequence ID" value="TMQ53091.1"/>
    <property type="molecule type" value="Genomic_DNA"/>
</dbReference>
<evidence type="ECO:0000313" key="3">
    <source>
        <dbReference type="Proteomes" id="UP000320184"/>
    </source>
</evidence>
<protein>
    <submittedName>
        <fullName evidence="2">Uncharacterized protein</fullName>
    </submittedName>
</protein>